<evidence type="ECO:0000313" key="4">
    <source>
        <dbReference type="Proteomes" id="UP000619457"/>
    </source>
</evidence>
<accession>A0A918PLS6</accession>
<dbReference type="InterPro" id="IPR006015">
    <property type="entry name" value="Universal_stress_UspA"/>
</dbReference>
<protein>
    <recommendedName>
        <fullName evidence="2">UspA domain-containing protein</fullName>
    </recommendedName>
</protein>
<name>A0A918PLS6_9BACT</name>
<evidence type="ECO:0000256" key="1">
    <source>
        <dbReference type="ARBA" id="ARBA00008791"/>
    </source>
</evidence>
<sequence>MYQIKKLIVCLDHTEMDVTLVKFASFIAKINQTKKIYFTNVIRNLQMPKDILKEFPNLVENMVDERKGQMQAVVEKHFDKSHEVELTYVVKEGQLSKKILKLAHEKSADMILVGRKTTLAGSGVVSQRLARRASCSLTIIPETITAPKVDKILVPIDFSDYSKDALEEAIMIAERNGKHVEIVCQNVFSVPSGYHLTGKSYDEFAEIMKSNSEVNYKKFIRKIDTKDVNITPIYTVDNNDDPVEDIINMAKELKVDSIVIGAKGRTAATALFIGSIAERLIQLNEQFPLVVTRPKGKNAGILDYILEI</sequence>
<dbReference type="AlphaFoldDB" id="A0A918PLS6"/>
<dbReference type="PANTHER" id="PTHR46268:SF6">
    <property type="entry name" value="UNIVERSAL STRESS PROTEIN UP12"/>
    <property type="match status" value="1"/>
</dbReference>
<evidence type="ECO:0000259" key="2">
    <source>
        <dbReference type="Pfam" id="PF00582"/>
    </source>
</evidence>
<reference evidence="3" key="2">
    <citation type="submission" date="2020-09" db="EMBL/GenBank/DDBJ databases">
        <authorList>
            <person name="Sun Q."/>
            <person name="Kim S."/>
        </authorList>
    </citation>
    <scope>NUCLEOTIDE SEQUENCE</scope>
    <source>
        <strain evidence="3">KCTC 12368</strain>
    </source>
</reference>
<dbReference type="PRINTS" id="PR01438">
    <property type="entry name" value="UNVRSLSTRESS"/>
</dbReference>
<comment type="similarity">
    <text evidence="1">Belongs to the universal stress protein A family.</text>
</comment>
<dbReference type="CDD" id="cd00293">
    <property type="entry name" value="USP-like"/>
    <property type="match status" value="2"/>
</dbReference>
<dbReference type="Gene3D" id="3.40.50.620">
    <property type="entry name" value="HUPs"/>
    <property type="match status" value="2"/>
</dbReference>
<evidence type="ECO:0000313" key="3">
    <source>
        <dbReference type="EMBL" id="GGZ14033.1"/>
    </source>
</evidence>
<dbReference type="RefSeq" id="WP_026235892.1">
    <property type="nucleotide sequence ID" value="NZ_BMWX01000001.1"/>
</dbReference>
<keyword evidence="4" id="KW-1185">Reference proteome</keyword>
<dbReference type="PANTHER" id="PTHR46268">
    <property type="entry name" value="STRESS RESPONSE PROTEIN NHAX"/>
    <property type="match status" value="1"/>
</dbReference>
<reference evidence="3" key="1">
    <citation type="journal article" date="2014" name="Int. J. Syst. Evol. Microbiol.">
        <title>Complete genome sequence of Corynebacterium casei LMG S-19264T (=DSM 44701T), isolated from a smear-ripened cheese.</title>
        <authorList>
            <consortium name="US DOE Joint Genome Institute (JGI-PGF)"/>
            <person name="Walter F."/>
            <person name="Albersmeier A."/>
            <person name="Kalinowski J."/>
            <person name="Ruckert C."/>
        </authorList>
    </citation>
    <scope>NUCLEOTIDE SEQUENCE</scope>
    <source>
        <strain evidence="3">KCTC 12368</strain>
    </source>
</reference>
<feature type="domain" description="UspA" evidence="2">
    <location>
        <begin position="4"/>
        <end position="141"/>
    </location>
</feature>
<dbReference type="Proteomes" id="UP000619457">
    <property type="component" value="Unassembled WGS sequence"/>
</dbReference>
<proteinExistence type="inferred from homology"/>
<comment type="caution">
    <text evidence="3">The sequence shown here is derived from an EMBL/GenBank/DDBJ whole genome shotgun (WGS) entry which is preliminary data.</text>
</comment>
<organism evidence="3 4">
    <name type="scientific">Echinicola pacifica</name>
    <dbReference type="NCBI Taxonomy" id="346377"/>
    <lineage>
        <taxon>Bacteria</taxon>
        <taxon>Pseudomonadati</taxon>
        <taxon>Bacteroidota</taxon>
        <taxon>Cytophagia</taxon>
        <taxon>Cytophagales</taxon>
        <taxon>Cyclobacteriaceae</taxon>
        <taxon>Echinicola</taxon>
    </lineage>
</organism>
<dbReference type="InterPro" id="IPR006016">
    <property type="entry name" value="UspA"/>
</dbReference>
<dbReference type="Pfam" id="PF00582">
    <property type="entry name" value="Usp"/>
    <property type="match status" value="2"/>
</dbReference>
<gene>
    <name evidence="3" type="ORF">GCM10007049_02350</name>
</gene>
<dbReference type="EMBL" id="BMWX01000001">
    <property type="protein sequence ID" value="GGZ14033.1"/>
    <property type="molecule type" value="Genomic_DNA"/>
</dbReference>
<dbReference type="SUPFAM" id="SSF52402">
    <property type="entry name" value="Adenine nucleotide alpha hydrolases-like"/>
    <property type="match status" value="2"/>
</dbReference>
<dbReference type="InterPro" id="IPR014729">
    <property type="entry name" value="Rossmann-like_a/b/a_fold"/>
</dbReference>
<feature type="domain" description="UspA" evidence="2">
    <location>
        <begin position="150"/>
        <end position="282"/>
    </location>
</feature>